<organism evidence="1">
    <name type="scientific">marine sediment metagenome</name>
    <dbReference type="NCBI Taxonomy" id="412755"/>
    <lineage>
        <taxon>unclassified sequences</taxon>
        <taxon>metagenomes</taxon>
        <taxon>ecological metagenomes</taxon>
    </lineage>
</organism>
<accession>A0A0F9JL15</accession>
<proteinExistence type="predicted"/>
<protein>
    <submittedName>
        <fullName evidence="1">Uncharacterized protein</fullName>
    </submittedName>
</protein>
<sequence>MKREVPSWFSNAIKDYDGKLRVRWCPSLHEHAIEREAHGTPSETIDGLKAVFHARSLREIPNGKPVGVRRAILRRRQEAAERLNALNRRNHRILFFIPDLSGITLRDTLYTLQETDLWSGFGPMRGDVNKHADKISRDIDYYDDNVEERSQGKFKDERIHRAKHLYDHLRYRDGSRISMVGAS</sequence>
<evidence type="ECO:0000313" key="1">
    <source>
        <dbReference type="EMBL" id="KKM70283.1"/>
    </source>
</evidence>
<dbReference type="AlphaFoldDB" id="A0A0F9JL15"/>
<gene>
    <name evidence="1" type="ORF">LCGC14_1442310</name>
</gene>
<name>A0A0F9JL15_9ZZZZ</name>
<dbReference type="EMBL" id="LAZR01009848">
    <property type="protein sequence ID" value="KKM70283.1"/>
    <property type="molecule type" value="Genomic_DNA"/>
</dbReference>
<reference evidence="1" key="1">
    <citation type="journal article" date="2015" name="Nature">
        <title>Complex archaea that bridge the gap between prokaryotes and eukaryotes.</title>
        <authorList>
            <person name="Spang A."/>
            <person name="Saw J.H."/>
            <person name="Jorgensen S.L."/>
            <person name="Zaremba-Niedzwiedzka K."/>
            <person name="Martijn J."/>
            <person name="Lind A.E."/>
            <person name="van Eijk R."/>
            <person name="Schleper C."/>
            <person name="Guy L."/>
            <person name="Ettema T.J."/>
        </authorList>
    </citation>
    <scope>NUCLEOTIDE SEQUENCE</scope>
</reference>
<comment type="caution">
    <text evidence="1">The sequence shown here is derived from an EMBL/GenBank/DDBJ whole genome shotgun (WGS) entry which is preliminary data.</text>
</comment>